<name>A0ABZ2CJD2_9BACI</name>
<dbReference type="RefSeq" id="WP_338452769.1">
    <property type="nucleotide sequence ID" value="NZ_CP137640.1"/>
</dbReference>
<accession>A0ABZ2CJD2</accession>
<evidence type="ECO:0008006" key="4">
    <source>
        <dbReference type="Google" id="ProtNLM"/>
    </source>
</evidence>
<dbReference type="Proteomes" id="UP001357223">
    <property type="component" value="Chromosome"/>
</dbReference>
<dbReference type="EMBL" id="CP137640">
    <property type="protein sequence ID" value="WVX83897.1"/>
    <property type="molecule type" value="Genomic_DNA"/>
</dbReference>
<feature type="transmembrane region" description="Helical" evidence="1">
    <location>
        <begin position="49"/>
        <end position="68"/>
    </location>
</feature>
<feature type="transmembrane region" description="Helical" evidence="1">
    <location>
        <begin position="113"/>
        <end position="131"/>
    </location>
</feature>
<feature type="transmembrane region" description="Helical" evidence="1">
    <location>
        <begin position="74"/>
        <end position="93"/>
    </location>
</feature>
<proteinExistence type="predicted"/>
<evidence type="ECO:0000313" key="3">
    <source>
        <dbReference type="Proteomes" id="UP001357223"/>
    </source>
</evidence>
<keyword evidence="3" id="KW-1185">Reference proteome</keyword>
<protein>
    <recommendedName>
        <fullName evidence="4">DUF624 domain-containing protein</fullName>
    </recommendedName>
</protein>
<keyword evidence="1" id="KW-0812">Transmembrane</keyword>
<gene>
    <name evidence="2" type="ORF">R4Z09_13450</name>
</gene>
<keyword evidence="1" id="KW-0472">Membrane</keyword>
<feature type="transmembrane region" description="Helical" evidence="1">
    <location>
        <begin position="6"/>
        <end position="28"/>
    </location>
</feature>
<sequence length="171" mass="19434">MNKVLLQWALFSFMFGLALSLPLAAIHYQKNSSFKGIFTNYRKLKSAHLDYFMQALSAAFVYLIGFAAHIEFAAYILIPFIFGVILNPTILLLEATPYIRSGWIRFIYRCLRATSPASLLFAWLAIAFLFLPTYMTIILLAVILISGIGILTFLIKRRSRNEVGVKITEIE</sequence>
<keyword evidence="1" id="KW-1133">Transmembrane helix</keyword>
<feature type="transmembrane region" description="Helical" evidence="1">
    <location>
        <begin position="137"/>
        <end position="155"/>
    </location>
</feature>
<organism evidence="2 3">
    <name type="scientific">Niallia oryzisoli</name>
    <dbReference type="NCBI Taxonomy" id="1737571"/>
    <lineage>
        <taxon>Bacteria</taxon>
        <taxon>Bacillati</taxon>
        <taxon>Bacillota</taxon>
        <taxon>Bacilli</taxon>
        <taxon>Bacillales</taxon>
        <taxon>Bacillaceae</taxon>
        <taxon>Niallia</taxon>
    </lineage>
</organism>
<reference evidence="2 3" key="1">
    <citation type="submission" date="2023-10" db="EMBL/GenBank/DDBJ databases">
        <title>Niallia locisalis sp.nov. isolated from a salt pond sample.</title>
        <authorList>
            <person name="Li X.-J."/>
            <person name="Dong L."/>
        </authorList>
    </citation>
    <scope>NUCLEOTIDE SEQUENCE [LARGE SCALE GENOMIC DNA]</scope>
    <source>
        <strain evidence="2 3">DSM 29761</strain>
    </source>
</reference>
<evidence type="ECO:0000256" key="1">
    <source>
        <dbReference type="SAM" id="Phobius"/>
    </source>
</evidence>
<evidence type="ECO:0000313" key="2">
    <source>
        <dbReference type="EMBL" id="WVX83897.1"/>
    </source>
</evidence>